<feature type="transmembrane region" description="Helical" evidence="7">
    <location>
        <begin position="69"/>
        <end position="89"/>
    </location>
</feature>
<evidence type="ECO:0000313" key="9">
    <source>
        <dbReference type="EMBL" id="MBF1272109.1"/>
    </source>
</evidence>
<evidence type="ECO:0000313" key="8">
    <source>
        <dbReference type="EMBL" id="MBB6040682.1"/>
    </source>
</evidence>
<comment type="subcellular location">
    <subcellularLocation>
        <location evidence="1">Cell membrane</location>
        <topology evidence="1">Multi-pass membrane protein</topology>
    </subcellularLocation>
</comment>
<keyword evidence="8" id="KW-0966">Cell projection</keyword>
<dbReference type="GeneID" id="85014203"/>
<keyword evidence="8" id="KW-0969">Cilium</keyword>
<proteinExistence type="inferred from homology"/>
<reference evidence="8 11" key="2">
    <citation type="submission" date="2020-08" db="EMBL/GenBank/DDBJ databases">
        <title>Genomic Encyclopedia of Type Strains, Phase IV (KMG-IV): sequencing the most valuable type-strain genomes for metagenomic binning, comparative biology and taxonomic classification.</title>
        <authorList>
            <person name="Goeker M."/>
        </authorList>
    </citation>
    <scope>NUCLEOTIDE SEQUENCE [LARGE SCALE GENOMIC DNA]</scope>
    <source>
        <strain evidence="8 11">DSM 17245</strain>
    </source>
</reference>
<dbReference type="EMBL" id="JABZRB010000052">
    <property type="protein sequence ID" value="MBF1304804.1"/>
    <property type="molecule type" value="Genomic_DNA"/>
</dbReference>
<evidence type="ECO:0000256" key="6">
    <source>
        <dbReference type="ARBA" id="ARBA00023136"/>
    </source>
</evidence>
<name>A0A7W9W1Y2_9FIRM</name>
<dbReference type="Proteomes" id="UP000775770">
    <property type="component" value="Unassembled WGS sequence"/>
</dbReference>
<keyword evidence="4 7" id="KW-0812">Transmembrane</keyword>
<gene>
    <name evidence="8" type="ORF">HNQ46_000645</name>
    <name evidence="9" type="ORF">HXM90_01615</name>
    <name evidence="10" type="ORF">HXM91_02900</name>
</gene>
<feature type="transmembrane region" description="Helical" evidence="7">
    <location>
        <begin position="203"/>
        <end position="225"/>
    </location>
</feature>
<keyword evidence="5 7" id="KW-1133">Transmembrane helix</keyword>
<dbReference type="RefSeq" id="WP_183682899.1">
    <property type="nucleotide sequence ID" value="NZ_CAUVGH010000019.1"/>
</dbReference>
<comment type="similarity">
    <text evidence="2">Belongs to the FliR/MopE/SpaR family.</text>
</comment>
<sequence length="250" mass="28134">MLVLFSFIVMRMTGAIAFNPVFGRTDYPRRARAALIFMLSAICYVHIGGELQHMPGSILEYGFMLLKELFVGFCLGFAMELAFTCLRFATSIMDFSMGLNMAQVFDPQSGSQATVSTGLFYGFMMLLFFSMDGHLRFLELLFQTIDTHPFGGISIKLLLMPKLMLSLFVASMKMGLELAFPIMGLELMSEIALGILMRIIPQINIFAVNFQLKIILGFSMLYFLLIPITDKMKDFIAFAFESLNKVMGLL</sequence>
<dbReference type="AlphaFoldDB" id="A0A7W9W1Y2"/>
<evidence type="ECO:0000256" key="1">
    <source>
        <dbReference type="ARBA" id="ARBA00004651"/>
    </source>
</evidence>
<protein>
    <submittedName>
        <fullName evidence="8">Flagellar biosynthetic protein FliR</fullName>
    </submittedName>
</protein>
<dbReference type="EMBL" id="JACHHH010000002">
    <property type="protein sequence ID" value="MBB6040682.1"/>
    <property type="molecule type" value="Genomic_DNA"/>
</dbReference>
<evidence type="ECO:0000256" key="7">
    <source>
        <dbReference type="SAM" id="Phobius"/>
    </source>
</evidence>
<evidence type="ECO:0000256" key="3">
    <source>
        <dbReference type="ARBA" id="ARBA00022475"/>
    </source>
</evidence>
<dbReference type="PANTHER" id="PTHR30065">
    <property type="entry name" value="FLAGELLAR BIOSYNTHETIC PROTEIN FLIR"/>
    <property type="match status" value="1"/>
</dbReference>
<dbReference type="Proteomes" id="UP000780721">
    <property type="component" value="Unassembled WGS sequence"/>
</dbReference>
<dbReference type="InterPro" id="IPR002010">
    <property type="entry name" value="T3SS_IM_R"/>
</dbReference>
<organism evidence="8 11">
    <name type="scientific">Oribacterium sinus</name>
    <dbReference type="NCBI Taxonomy" id="237576"/>
    <lineage>
        <taxon>Bacteria</taxon>
        <taxon>Bacillati</taxon>
        <taxon>Bacillota</taxon>
        <taxon>Clostridia</taxon>
        <taxon>Lachnospirales</taxon>
        <taxon>Lachnospiraceae</taxon>
        <taxon>Oribacterium</taxon>
    </lineage>
</organism>
<dbReference type="Pfam" id="PF01311">
    <property type="entry name" value="Bac_export_1"/>
    <property type="match status" value="1"/>
</dbReference>
<feature type="transmembrane region" description="Helical" evidence="7">
    <location>
        <begin position="109"/>
        <end position="129"/>
    </location>
</feature>
<feature type="transmembrane region" description="Helical" evidence="7">
    <location>
        <begin position="33"/>
        <end position="49"/>
    </location>
</feature>
<accession>A0A7W9W1Y2</accession>
<comment type="caution">
    <text evidence="8">The sequence shown here is derived from an EMBL/GenBank/DDBJ whole genome shotgun (WGS) entry which is preliminary data.</text>
</comment>
<evidence type="ECO:0000256" key="2">
    <source>
        <dbReference type="ARBA" id="ARBA00009772"/>
    </source>
</evidence>
<dbReference type="PANTHER" id="PTHR30065:SF8">
    <property type="entry name" value="FLAGELLAR BIOSYNTHETIC PROTEIN FLIR"/>
    <property type="match status" value="1"/>
</dbReference>
<evidence type="ECO:0000313" key="11">
    <source>
        <dbReference type="Proteomes" id="UP000522163"/>
    </source>
</evidence>
<evidence type="ECO:0000256" key="4">
    <source>
        <dbReference type="ARBA" id="ARBA00022692"/>
    </source>
</evidence>
<evidence type="ECO:0000313" key="10">
    <source>
        <dbReference type="EMBL" id="MBF1304804.1"/>
    </source>
</evidence>
<keyword evidence="3" id="KW-1003">Cell membrane</keyword>
<keyword evidence="8" id="KW-0282">Flagellum</keyword>
<keyword evidence="6 7" id="KW-0472">Membrane</keyword>
<dbReference type="EMBL" id="JABZRA010000011">
    <property type="protein sequence ID" value="MBF1272109.1"/>
    <property type="molecule type" value="Genomic_DNA"/>
</dbReference>
<evidence type="ECO:0000256" key="5">
    <source>
        <dbReference type="ARBA" id="ARBA00022989"/>
    </source>
</evidence>
<reference evidence="9" key="1">
    <citation type="submission" date="2020-04" db="EMBL/GenBank/DDBJ databases">
        <title>Deep metagenomics examines the oral microbiome during advanced dental caries in children, revealing novel taxa and co-occurrences with host molecules.</title>
        <authorList>
            <person name="Baker J.L."/>
            <person name="Morton J.T."/>
            <person name="Dinis M."/>
            <person name="Alvarez R."/>
            <person name="Tran N.C."/>
            <person name="Knight R."/>
            <person name="Edlund A."/>
        </authorList>
    </citation>
    <scope>NUCLEOTIDE SEQUENCE</scope>
    <source>
        <strain evidence="9">JCVI_38_bin.19</strain>
        <strain evidence="10">JCVI_48_bin.5</strain>
    </source>
</reference>
<dbReference type="Proteomes" id="UP000522163">
    <property type="component" value="Unassembled WGS sequence"/>
</dbReference>
<dbReference type="GO" id="GO:0006605">
    <property type="term" value="P:protein targeting"/>
    <property type="evidence" value="ECO:0007669"/>
    <property type="project" value="InterPro"/>
</dbReference>
<dbReference type="PRINTS" id="PR00953">
    <property type="entry name" value="TYPE3IMRPROT"/>
</dbReference>
<dbReference type="GO" id="GO:0005886">
    <property type="term" value="C:plasma membrane"/>
    <property type="evidence" value="ECO:0007669"/>
    <property type="project" value="UniProtKB-SubCell"/>
</dbReference>